<dbReference type="EMBL" id="JANAVB010028397">
    <property type="protein sequence ID" value="KAJ6816142.1"/>
    <property type="molecule type" value="Genomic_DNA"/>
</dbReference>
<comment type="caution">
    <text evidence="1">The sequence shown here is derived from an EMBL/GenBank/DDBJ whole genome shotgun (WGS) entry which is preliminary data.</text>
</comment>
<keyword evidence="2" id="KW-1185">Reference proteome</keyword>
<evidence type="ECO:0000313" key="1">
    <source>
        <dbReference type="EMBL" id="KAJ6816142.1"/>
    </source>
</evidence>
<accession>A0AAX6FII0</accession>
<dbReference type="AlphaFoldDB" id="A0AAX6FII0"/>
<reference evidence="1" key="2">
    <citation type="submission" date="2023-04" db="EMBL/GenBank/DDBJ databases">
        <authorList>
            <person name="Bruccoleri R.E."/>
            <person name="Oakeley E.J."/>
            <person name="Faust A.-M."/>
            <person name="Dessus-Babus S."/>
            <person name="Altorfer M."/>
            <person name="Burckhardt D."/>
            <person name="Oertli M."/>
            <person name="Naumann U."/>
            <person name="Petersen F."/>
            <person name="Wong J."/>
        </authorList>
    </citation>
    <scope>NUCLEOTIDE SEQUENCE</scope>
    <source>
        <strain evidence="1">GSM-AAB239-AS_SAM_17_03QT</strain>
        <tissue evidence="1">Leaf</tissue>
    </source>
</reference>
<protein>
    <submittedName>
        <fullName evidence="1">Uncharacterized protein</fullName>
    </submittedName>
</protein>
<reference evidence="1" key="1">
    <citation type="journal article" date="2023" name="GigaByte">
        <title>Genome assembly of the bearded iris, Iris pallida Lam.</title>
        <authorList>
            <person name="Bruccoleri R.E."/>
            <person name="Oakeley E.J."/>
            <person name="Faust A.M.E."/>
            <person name="Altorfer M."/>
            <person name="Dessus-Babus S."/>
            <person name="Burckhardt D."/>
            <person name="Oertli M."/>
            <person name="Naumann U."/>
            <person name="Petersen F."/>
            <person name="Wong J."/>
        </authorList>
    </citation>
    <scope>NUCLEOTIDE SEQUENCE</scope>
    <source>
        <strain evidence="1">GSM-AAB239-AS_SAM_17_03QT</strain>
    </source>
</reference>
<sequence>MHHLNTQFPDSNNTHINTQFPYGILNSQHSPLGWSYNLSCSRR</sequence>
<organism evidence="1 2">
    <name type="scientific">Iris pallida</name>
    <name type="common">Sweet iris</name>
    <dbReference type="NCBI Taxonomy" id="29817"/>
    <lineage>
        <taxon>Eukaryota</taxon>
        <taxon>Viridiplantae</taxon>
        <taxon>Streptophyta</taxon>
        <taxon>Embryophyta</taxon>
        <taxon>Tracheophyta</taxon>
        <taxon>Spermatophyta</taxon>
        <taxon>Magnoliopsida</taxon>
        <taxon>Liliopsida</taxon>
        <taxon>Asparagales</taxon>
        <taxon>Iridaceae</taxon>
        <taxon>Iridoideae</taxon>
        <taxon>Irideae</taxon>
        <taxon>Iris</taxon>
    </lineage>
</organism>
<dbReference type="Proteomes" id="UP001140949">
    <property type="component" value="Unassembled WGS sequence"/>
</dbReference>
<name>A0AAX6FII0_IRIPA</name>
<evidence type="ECO:0000313" key="2">
    <source>
        <dbReference type="Proteomes" id="UP001140949"/>
    </source>
</evidence>
<proteinExistence type="predicted"/>
<gene>
    <name evidence="1" type="ORF">M6B38_417360</name>
</gene>